<dbReference type="InterPro" id="IPR000620">
    <property type="entry name" value="EamA_dom"/>
</dbReference>
<feature type="transmembrane region" description="Helical" evidence="12">
    <location>
        <begin position="373"/>
        <end position="394"/>
    </location>
</feature>
<dbReference type="PANTHER" id="PTHR11782">
    <property type="entry name" value="ADENOSINE/GUANOSINE DIPHOSPHATASE"/>
    <property type="match status" value="1"/>
</dbReference>
<keyword evidence="12" id="KW-0812">Transmembrane</keyword>
<evidence type="ECO:0000259" key="13">
    <source>
        <dbReference type="Pfam" id="PF00892"/>
    </source>
</evidence>
<evidence type="ECO:0000256" key="1">
    <source>
        <dbReference type="ARBA" id="ARBA00004141"/>
    </source>
</evidence>
<evidence type="ECO:0000256" key="9">
    <source>
        <dbReference type="ARBA" id="ARBA00032306"/>
    </source>
</evidence>
<comment type="similarity">
    <text evidence="2">Belongs to the drug/metabolite transporter (DMT) superfamily. Plant drug/metabolite exporter (P-DME) (TC 2.A.7.4) family.</text>
</comment>
<feature type="transmembrane region" description="Helical" evidence="12">
    <location>
        <begin position="615"/>
        <end position="640"/>
    </location>
</feature>
<protein>
    <recommendedName>
        <fullName evidence="4">apyrase</fullName>
        <ecNumber evidence="4">3.6.1.5</ecNumber>
    </recommendedName>
    <alternativeName>
        <fullName evidence="8">ATP-diphosphatase</fullName>
    </alternativeName>
    <alternativeName>
        <fullName evidence="9">ATP-diphosphohydrolase</fullName>
    </alternativeName>
    <alternativeName>
        <fullName evidence="6">Adenosine diphosphatase</fullName>
    </alternativeName>
    <alternativeName>
        <fullName evidence="7">NTPDase</fullName>
    </alternativeName>
</protein>
<comment type="catalytic activity">
    <reaction evidence="10">
        <text>a ribonucleoside 5'-triphosphate + 2 H2O = a ribonucleoside 5'-phosphate + 2 phosphate + 2 H(+)</text>
        <dbReference type="Rhea" id="RHEA:36795"/>
        <dbReference type="ChEBI" id="CHEBI:15377"/>
        <dbReference type="ChEBI" id="CHEBI:15378"/>
        <dbReference type="ChEBI" id="CHEBI:43474"/>
        <dbReference type="ChEBI" id="CHEBI:58043"/>
        <dbReference type="ChEBI" id="CHEBI:61557"/>
        <dbReference type="EC" id="3.6.1.5"/>
    </reaction>
</comment>
<reference evidence="14 15" key="1">
    <citation type="submission" date="2021-05" db="EMBL/GenBank/DDBJ databases">
        <title>Genome Assembly of Synthetic Allotetraploid Brassica napus Reveals Homoeologous Exchanges between Subgenomes.</title>
        <authorList>
            <person name="Davis J.T."/>
        </authorList>
    </citation>
    <scope>NUCLEOTIDE SEQUENCE [LARGE SCALE GENOMIC DNA]</scope>
    <source>
        <strain evidence="15">cv. Da-Ae</strain>
        <tissue evidence="14">Seedling</tissue>
    </source>
</reference>
<evidence type="ECO:0000313" key="15">
    <source>
        <dbReference type="Proteomes" id="UP000824890"/>
    </source>
</evidence>
<dbReference type="Gene3D" id="3.30.420.150">
    <property type="entry name" value="Exopolyphosphatase. Domain 2"/>
    <property type="match status" value="1"/>
</dbReference>
<feature type="transmembrane region" description="Helical" evidence="12">
    <location>
        <begin position="212"/>
        <end position="234"/>
    </location>
</feature>
<evidence type="ECO:0000256" key="11">
    <source>
        <dbReference type="SAM" id="MobiDB-lite"/>
    </source>
</evidence>
<feature type="transmembrane region" description="Helical" evidence="12">
    <location>
        <begin position="1083"/>
        <end position="1103"/>
    </location>
</feature>
<gene>
    <name evidence="14" type="ORF">HID58_041135</name>
</gene>
<evidence type="ECO:0000256" key="8">
    <source>
        <dbReference type="ARBA" id="ARBA00031428"/>
    </source>
</evidence>
<evidence type="ECO:0000256" key="12">
    <source>
        <dbReference type="SAM" id="Phobius"/>
    </source>
</evidence>
<keyword evidence="15" id="KW-1185">Reference proteome</keyword>
<proteinExistence type="inferred from homology"/>
<name>A0ABQ8B9Z5_BRANA</name>
<feature type="transmembrane region" description="Helical" evidence="12">
    <location>
        <begin position="182"/>
        <end position="206"/>
    </location>
</feature>
<keyword evidence="12" id="KW-1133">Transmembrane helix</keyword>
<dbReference type="Proteomes" id="UP000824890">
    <property type="component" value="Unassembled WGS sequence"/>
</dbReference>
<evidence type="ECO:0000256" key="10">
    <source>
        <dbReference type="ARBA" id="ARBA00049175"/>
    </source>
</evidence>
<dbReference type="SUPFAM" id="SSF103481">
    <property type="entry name" value="Multidrug resistance efflux transporter EmrE"/>
    <property type="match status" value="2"/>
</dbReference>
<organism evidence="14 15">
    <name type="scientific">Brassica napus</name>
    <name type="common">Rape</name>
    <dbReference type="NCBI Taxonomy" id="3708"/>
    <lineage>
        <taxon>Eukaryota</taxon>
        <taxon>Viridiplantae</taxon>
        <taxon>Streptophyta</taxon>
        <taxon>Embryophyta</taxon>
        <taxon>Tracheophyta</taxon>
        <taxon>Spermatophyta</taxon>
        <taxon>Magnoliopsida</taxon>
        <taxon>eudicotyledons</taxon>
        <taxon>Gunneridae</taxon>
        <taxon>Pentapetalae</taxon>
        <taxon>rosids</taxon>
        <taxon>malvids</taxon>
        <taxon>Brassicales</taxon>
        <taxon>Brassicaceae</taxon>
        <taxon>Brassiceae</taxon>
        <taxon>Brassica</taxon>
    </lineage>
</organism>
<feature type="transmembrane region" description="Helical" evidence="12">
    <location>
        <begin position="427"/>
        <end position="450"/>
    </location>
</feature>
<feature type="region of interest" description="Disordered" evidence="11">
    <location>
        <begin position="1390"/>
        <end position="1414"/>
    </location>
</feature>
<evidence type="ECO:0000256" key="5">
    <source>
        <dbReference type="ARBA" id="ARBA00022801"/>
    </source>
</evidence>
<evidence type="ECO:0000313" key="14">
    <source>
        <dbReference type="EMBL" id="KAH0901632.1"/>
    </source>
</evidence>
<dbReference type="InterPro" id="IPR000407">
    <property type="entry name" value="GDA1_CD39_NTPase"/>
</dbReference>
<feature type="transmembrane region" description="Helical" evidence="12">
    <location>
        <begin position="307"/>
        <end position="327"/>
    </location>
</feature>
<sequence>MRRFVRLEIPVRTFVRTTLLVLHRFVSSLMAELRRSSSLTPAKEVIARLDACPENAGRSCTWWVTCSLFPSQRFAFIGLTALSNARSREREREGGRANREMTAAMVLNVGGSAAERDARLAHYAMAFVQLFNGGYHVITKVALNVGVNQLVFCVCRDLLALSILAPLAYFRERRTRPPMTRSLLLSFFFLGLSGVFGNQLLFLVGLTYTNPTYAAAIQPSIPVFTFLLAVMMGTERVNLMRIEGQTKVGGTLVCVLGAVFMVLFRGPVLLGDKDADFAMHNEISAKGQPEPTGWLVTGFLDLGFEQWHIGVLCLIGNCMCMATFIAIQAPVLKKYPANLSVAALSYFSGTVLMVTTAFFMVKEPLDWKLTQAEVLAVIYAGVVASALNFGMLTWSNKIIGPALVSLYNPLQPAASAFLSRIFLGSPIFLGSVVGGFFIILGLYMVTWASFRERKAMASGIAIPSHTARTSEPLKKNPVVSRIGQFYHLPLKEEESVSVVLVLLLLHFEAFRVSPVWSSYMLGKRRWFSATSLNSLHRIATELIHNRLFHTSLLAHHQIHSASLQDFSSYHAFDPEEARETDSSAKQWGQNEASFSKDKGGLPPSVPKPSTSRRKWIRAVMIVTCLFLFASLVYILGMYVYTNWSRGASRYYVVFDCGSTGTRAYVYQASINYKKDSSLPIVMKSLTEGISRKSSGRAYDRMETEPGFDKLVNNRTGLKKAIKPLIQWAERQIPKHAHRTTSLFVYATAGVRRLRASDSSWLLGNVWSILAKSPFTCRREWVKIISGTEEAYFGWTALNYQTSMLGAVPKKATFGALDLGGSSLQVTFENEERAHNETNLDLRIGSVNHHLSAYSLAGYGLNDAFERSVVQLLKRMPNVNNSELKHPCLNSGYEGQYVCSQCGSTVKRGKKGKSGVPIKLIGAPNWGECSALAKIAVNSSEWSKTKHGVDCDLQPCALPDGYPRPHGQFYAVSGFFVVYRFFNLSAEASLDDVLEKGREFCEKAWQVARTSVSPQPFIEQYCFRAPYIVSLLREGLYITDKQIIIGSGSITWTLGVAVLEAGKALSSTLGLKGYETLSMKINPVALISVLFVSLILLLCALSRVGNCMPRFFRKSCLPLFKHNSASASSVLNIPSPFRLRWSHMGTGVKPPLSPIARSSPRRPFSFGSSIQLMESCSLYSSSSSVMHSYSSDSLGEMQVDNSGSFWSSRSQMRLQSRRSQSREDLSSSLAESHMLKICNKPTQTSVQNYNFDVNLRASSLIDPHTRRWNVSALCEVFVPEDIQWLERNQPVVLMEDFHSWKLTQSGQFTRLAFEEKTRRNQPEALNLPSVNILKEKVWKVLTVPKIKSNSEESCSLYSSSSSVMHSYSSDSLGEMQVDNSGSFWSSRSQMRLQSRRSQSREDLSSSLAESHMLKM</sequence>
<dbReference type="PANTHER" id="PTHR11782:SF125">
    <property type="entry name" value="APYRASE 7-RELATED"/>
    <property type="match status" value="1"/>
</dbReference>
<keyword evidence="5" id="KW-0378">Hydrolase</keyword>
<feature type="transmembrane region" description="Helical" evidence="12">
    <location>
        <begin position="246"/>
        <end position="264"/>
    </location>
</feature>
<evidence type="ECO:0000256" key="7">
    <source>
        <dbReference type="ARBA" id="ARBA00031370"/>
    </source>
</evidence>
<dbReference type="Gene3D" id="3.30.420.40">
    <property type="match status" value="1"/>
</dbReference>
<dbReference type="EC" id="3.6.1.5" evidence="4"/>
<feature type="transmembrane region" description="Helical" evidence="12">
    <location>
        <begin position="339"/>
        <end position="361"/>
    </location>
</feature>
<comment type="caution">
    <text evidence="14">The sequence shown here is derived from an EMBL/GenBank/DDBJ whole genome shotgun (WGS) entry which is preliminary data.</text>
</comment>
<keyword evidence="12" id="KW-0472">Membrane</keyword>
<evidence type="ECO:0000256" key="2">
    <source>
        <dbReference type="ARBA" id="ARBA00007635"/>
    </source>
</evidence>
<feature type="domain" description="EamA" evidence="13">
    <location>
        <begin position="309"/>
        <end position="446"/>
    </location>
</feature>
<evidence type="ECO:0000256" key="3">
    <source>
        <dbReference type="ARBA" id="ARBA00009283"/>
    </source>
</evidence>
<accession>A0ABQ8B9Z5</accession>
<comment type="subcellular location">
    <subcellularLocation>
        <location evidence="1">Membrane</location>
        <topology evidence="1">Multi-pass membrane protein</topology>
    </subcellularLocation>
</comment>
<evidence type="ECO:0000256" key="6">
    <source>
        <dbReference type="ARBA" id="ARBA00030084"/>
    </source>
</evidence>
<dbReference type="Pfam" id="PF01150">
    <property type="entry name" value="GDA1_CD39"/>
    <property type="match status" value="1"/>
</dbReference>
<comment type="similarity">
    <text evidence="3">Belongs to the GDA1/CD39 NTPase family.</text>
</comment>
<dbReference type="EMBL" id="JAGKQM010000011">
    <property type="protein sequence ID" value="KAH0901632.1"/>
    <property type="molecule type" value="Genomic_DNA"/>
</dbReference>
<dbReference type="Pfam" id="PF00892">
    <property type="entry name" value="EamA"/>
    <property type="match status" value="2"/>
</dbReference>
<dbReference type="CDD" id="cd24043">
    <property type="entry name" value="ASKHA_NBD_AtAPY7-like"/>
    <property type="match status" value="1"/>
</dbReference>
<evidence type="ECO:0000256" key="4">
    <source>
        <dbReference type="ARBA" id="ARBA00012148"/>
    </source>
</evidence>
<dbReference type="InterPro" id="IPR037185">
    <property type="entry name" value="EmrE-like"/>
</dbReference>
<feature type="domain" description="EamA" evidence="13">
    <location>
        <begin position="128"/>
        <end position="262"/>
    </location>
</feature>